<dbReference type="Proteomes" id="UP000182544">
    <property type="component" value="Unassembled WGS sequence"/>
</dbReference>
<sequence length="300" mass="34936">MRHIDKTRFRQAVADFIDVDGSTWDQIKQNRLNAMTDLTVDQRKAYIRTNPVWNKLQPIMMSLSHNKCWYSEATFGNGDPEVDHFRPKNSAKQKVDYADPKSESTIHKPNGYWWLAYDWFNYRLSGDLANKRRRDRLGDCDDVKGKGDYFPLDLVNGRIANDEENCNCEFPILLDPLEPDDVCLITFDKGIPIPATTDPDGIDRVNQSIFYYHLELDQLNKDRKIVWDECVDQIMDAKEAIDNSQNAADRRSSVKKCYKELRKLVDSEKRAFTSTAKACLMVYAELDGYREWLKDLVRTL</sequence>
<organism evidence="1 2">
    <name type="scientific">Flaviramulus basaltis</name>
    <dbReference type="NCBI Taxonomy" id="369401"/>
    <lineage>
        <taxon>Bacteria</taxon>
        <taxon>Pseudomonadati</taxon>
        <taxon>Bacteroidota</taxon>
        <taxon>Flavobacteriia</taxon>
        <taxon>Flavobacteriales</taxon>
        <taxon>Flavobacteriaceae</taxon>
        <taxon>Flaviramulus</taxon>
    </lineage>
</organism>
<dbReference type="OrthoDB" id="9805802at2"/>
<keyword evidence="2" id="KW-1185">Reference proteome</keyword>
<dbReference type="EMBL" id="FPKV01000001">
    <property type="protein sequence ID" value="SFZ89538.1"/>
    <property type="molecule type" value="Genomic_DNA"/>
</dbReference>
<accession>A0A1K2IB86</accession>
<protein>
    <recommendedName>
        <fullName evidence="3">TIGR02646 family protein</fullName>
    </recommendedName>
</protein>
<evidence type="ECO:0000313" key="1">
    <source>
        <dbReference type="EMBL" id="SFZ89538.1"/>
    </source>
</evidence>
<dbReference type="AlphaFoldDB" id="A0A1K2IB86"/>
<dbReference type="RefSeq" id="WP_072400042.1">
    <property type="nucleotide sequence ID" value="NZ_FPKV01000001.1"/>
</dbReference>
<evidence type="ECO:0000313" key="2">
    <source>
        <dbReference type="Proteomes" id="UP000182544"/>
    </source>
</evidence>
<proteinExistence type="predicted"/>
<reference evidence="1 2" key="1">
    <citation type="submission" date="2016-10" db="EMBL/GenBank/DDBJ databases">
        <authorList>
            <person name="de Groot N.N."/>
        </authorList>
    </citation>
    <scope>NUCLEOTIDE SEQUENCE [LARGE SCALE GENOMIC DNA]</scope>
    <source>
        <strain evidence="1 2">DSM 18180</strain>
    </source>
</reference>
<dbReference type="STRING" id="369401.SAMN05428642_101375"/>
<name>A0A1K2IB86_9FLAO</name>
<evidence type="ECO:0008006" key="3">
    <source>
        <dbReference type="Google" id="ProtNLM"/>
    </source>
</evidence>
<gene>
    <name evidence="1" type="ORF">SAMN05428642_101375</name>
</gene>